<dbReference type="EMBL" id="JARVKF010000022">
    <property type="protein sequence ID" value="KAK9425252.1"/>
    <property type="molecule type" value="Genomic_DNA"/>
</dbReference>
<feature type="region of interest" description="Disordered" evidence="3">
    <location>
        <begin position="245"/>
        <end position="266"/>
    </location>
</feature>
<evidence type="ECO:0000256" key="1">
    <source>
        <dbReference type="ARBA" id="ARBA00023002"/>
    </source>
</evidence>
<keyword evidence="1" id="KW-0560">Oxidoreductase</keyword>
<dbReference type="PANTHER" id="PTHR43364:SF2">
    <property type="entry name" value="ARYL-ALCOHOL DEHYDROGENASE AAD10-RELATED"/>
    <property type="match status" value="1"/>
</dbReference>
<dbReference type="PANTHER" id="PTHR43364">
    <property type="entry name" value="NADH-SPECIFIC METHYLGLYOXAL REDUCTASE-RELATED"/>
    <property type="match status" value="1"/>
</dbReference>
<organism evidence="5 6">
    <name type="scientific">Seiridium unicorne</name>
    <dbReference type="NCBI Taxonomy" id="138068"/>
    <lineage>
        <taxon>Eukaryota</taxon>
        <taxon>Fungi</taxon>
        <taxon>Dikarya</taxon>
        <taxon>Ascomycota</taxon>
        <taxon>Pezizomycotina</taxon>
        <taxon>Sordariomycetes</taxon>
        <taxon>Xylariomycetidae</taxon>
        <taxon>Amphisphaeriales</taxon>
        <taxon>Sporocadaceae</taxon>
        <taxon>Seiridium</taxon>
    </lineage>
</organism>
<dbReference type="InterPro" id="IPR050523">
    <property type="entry name" value="AKR_Detox_Biosynth"/>
</dbReference>
<feature type="domain" description="NADP-dependent oxidoreductase" evidence="4">
    <location>
        <begin position="29"/>
        <end position="334"/>
    </location>
</feature>
<dbReference type="SUPFAM" id="SSF51430">
    <property type="entry name" value="NAD(P)-linked oxidoreductase"/>
    <property type="match status" value="1"/>
</dbReference>
<evidence type="ECO:0000313" key="5">
    <source>
        <dbReference type="EMBL" id="KAK9425252.1"/>
    </source>
</evidence>
<keyword evidence="6" id="KW-1185">Reference proteome</keyword>
<gene>
    <name evidence="5" type="ORF">SUNI508_13182</name>
</gene>
<reference evidence="5 6" key="1">
    <citation type="journal article" date="2024" name="J. Plant Pathol.">
        <title>Sequence and assembly of the genome of Seiridium unicorne, isolate CBS 538.82, causal agent of cypress canker disease.</title>
        <authorList>
            <person name="Scali E."/>
            <person name="Rocca G.D."/>
            <person name="Danti R."/>
            <person name="Garbelotto M."/>
            <person name="Barberini S."/>
            <person name="Baroncelli R."/>
            <person name="Emiliani G."/>
        </authorList>
    </citation>
    <scope>NUCLEOTIDE SEQUENCE [LARGE SCALE GENOMIC DNA]</scope>
    <source>
        <strain evidence="5 6">BM-138-508</strain>
    </source>
</reference>
<comment type="caution">
    <text evidence="5">The sequence shown here is derived from an EMBL/GenBank/DDBJ whole genome shotgun (WGS) entry which is preliminary data.</text>
</comment>
<evidence type="ECO:0000313" key="6">
    <source>
        <dbReference type="Proteomes" id="UP001408356"/>
    </source>
</evidence>
<dbReference type="Gene3D" id="3.20.20.100">
    <property type="entry name" value="NADP-dependent oxidoreductase domain"/>
    <property type="match status" value="1"/>
</dbReference>
<evidence type="ECO:0000259" key="4">
    <source>
        <dbReference type="Pfam" id="PF00248"/>
    </source>
</evidence>
<proteinExistence type="inferred from homology"/>
<dbReference type="Proteomes" id="UP001408356">
    <property type="component" value="Unassembled WGS sequence"/>
</dbReference>
<dbReference type="InterPro" id="IPR036812">
    <property type="entry name" value="NAD(P)_OxRdtase_dom_sf"/>
</dbReference>
<accession>A0ABR2VEB4</accession>
<evidence type="ECO:0000256" key="3">
    <source>
        <dbReference type="SAM" id="MobiDB-lite"/>
    </source>
</evidence>
<feature type="compositionally biased region" description="Polar residues" evidence="3">
    <location>
        <begin position="245"/>
        <end position="254"/>
    </location>
</feature>
<name>A0ABR2VEB4_9PEZI</name>
<protein>
    <submittedName>
        <fullName evidence="5">Aryl-alcohol dehydrogenase</fullName>
    </submittedName>
</protein>
<evidence type="ECO:0000256" key="2">
    <source>
        <dbReference type="ARBA" id="ARBA00038157"/>
    </source>
</evidence>
<dbReference type="InterPro" id="IPR023210">
    <property type="entry name" value="NADP_OxRdtase_dom"/>
</dbReference>
<dbReference type="Pfam" id="PF00248">
    <property type="entry name" value="Aldo_ket_red"/>
    <property type="match status" value="1"/>
</dbReference>
<comment type="similarity">
    <text evidence="2">Belongs to the aldo/keto reductase family. Aldo/keto reductase 2 subfamily.</text>
</comment>
<sequence>MAFALPPAPATELGRYRILSSTAGVRVSPLALGAMSIGNAWSDMMGAMDEEQSVKLLDAYADAGGNFIDTANNYQNEESEIYLGSWMQARKNRDLMFVATKYTNDFRGWEANKGKTVNYAGNHKKSLRLSVEASLQKLQTDYIDLLYVHWWDWSTSIEELMDSLHHLVEQGKVLYLGISDTPAWVVAAANTYAKDHGKTQFSVYQGRWSVMSRDFERDIIPMARQFGMALCPWNVLGGGQLRTKTQLETRQASEPSGRGSRQSDEARRISAELEKIAAKHGDASIQQIALAYVIHKAPRVFPIIGGRKVEHLHDNIRALSICLSDDDIKSIENLSSFDIGFPLNFIGDDPRFGETPAILQSLRGAQIAWK</sequence>